<proteinExistence type="predicted"/>
<dbReference type="GO" id="GO:0006047">
    <property type="term" value="P:UDP-N-acetylglucosamine metabolic process"/>
    <property type="evidence" value="ECO:0007669"/>
    <property type="project" value="InterPro"/>
</dbReference>
<evidence type="ECO:0000313" key="3">
    <source>
        <dbReference type="Proteomes" id="UP000253647"/>
    </source>
</evidence>
<dbReference type="InterPro" id="IPR020004">
    <property type="entry name" value="UDP-GlcNAc_Epase"/>
</dbReference>
<evidence type="ECO:0000259" key="1">
    <source>
        <dbReference type="Pfam" id="PF02350"/>
    </source>
</evidence>
<dbReference type="PANTHER" id="PTHR43174">
    <property type="entry name" value="UDP-N-ACETYLGLUCOSAMINE 2-EPIMERASE"/>
    <property type="match status" value="1"/>
</dbReference>
<dbReference type="EMBL" id="QPJI01000004">
    <property type="protein sequence ID" value="RCW71160.1"/>
    <property type="molecule type" value="Genomic_DNA"/>
</dbReference>
<dbReference type="PANTHER" id="PTHR43174:SF3">
    <property type="entry name" value="UDP-N-ACETYLGLUCOSAMINE 2-EPIMERASE"/>
    <property type="match status" value="1"/>
</dbReference>
<sequence length="384" mass="42325">MKTVLGVTGIRSEYDIMSSVFRAIAEHPELKLQLAVTGAHLSDAYGRTVEDIRRDGFEIVEEIESLINGDQASARVKGLGVQLQGLVQTASRVKPDWLLVLGDREESIATALVGAYMNIPVAHVAGGDRVVGNVDDQVRHAVTKLAHLHFTTNRESAERILRLGEQDFRVLDVGNPGLDRLLQVPELDLETIGDRLGFSIPGDKPIVLVIQHVISTEIDDAYRQMRITLEAMADLGLPTVLSYPNSDAGGQQMIRAIREFEHLPNIHAFKNIPRLEFVNLMRKSACLLGNSSAGILEAPLLKLPVVNVGNRQKGRLHAENVQFVTHHKDRIIKAVTKACFDVDYRAYVSACANPYGDGQSSLRIADTLAYTPISEKLLIKDITY</sequence>
<dbReference type="Proteomes" id="UP000253647">
    <property type="component" value="Unassembled WGS sequence"/>
</dbReference>
<dbReference type="NCBIfam" id="TIGR03568">
    <property type="entry name" value="NeuC_NnaA"/>
    <property type="match status" value="1"/>
</dbReference>
<accession>A0A368XSX9</accession>
<dbReference type="SUPFAM" id="SSF53756">
    <property type="entry name" value="UDP-Glycosyltransferase/glycogen phosphorylase"/>
    <property type="match status" value="1"/>
</dbReference>
<feature type="domain" description="UDP-N-acetylglucosamine 2-epimerase" evidence="1">
    <location>
        <begin position="23"/>
        <end position="368"/>
    </location>
</feature>
<dbReference type="RefSeq" id="WP_220269749.1">
    <property type="nucleotide sequence ID" value="NZ_QPJI01000004.1"/>
</dbReference>
<evidence type="ECO:0000313" key="2">
    <source>
        <dbReference type="EMBL" id="RCW71160.1"/>
    </source>
</evidence>
<name>A0A368XSX9_MARNT</name>
<dbReference type="Pfam" id="PF02350">
    <property type="entry name" value="Epimerase_2"/>
    <property type="match status" value="1"/>
</dbReference>
<comment type="caution">
    <text evidence="2">The sequence shown here is derived from an EMBL/GenBank/DDBJ whole genome shotgun (WGS) entry which is preliminary data.</text>
</comment>
<protein>
    <submittedName>
        <fullName evidence="2">GDP/UDP-N,N'-diacetylbacillosamine 2-epimerase (Hydrolysing)</fullName>
    </submittedName>
</protein>
<dbReference type="AlphaFoldDB" id="A0A368XSX9"/>
<reference evidence="2 3" key="1">
    <citation type="submission" date="2018-07" db="EMBL/GenBank/DDBJ databases">
        <title>Freshwater and sediment microbial communities from various areas in North America, analyzing microbe dynamics in response to fracking.</title>
        <authorList>
            <person name="Lamendella R."/>
        </authorList>
    </citation>
    <scope>NUCLEOTIDE SEQUENCE [LARGE SCALE GENOMIC DNA]</scope>
    <source>
        <strain evidence="2 3">105B</strain>
    </source>
</reference>
<gene>
    <name evidence="2" type="ORF">DET61_104318</name>
</gene>
<organism evidence="2 3">
    <name type="scientific">Marinobacter nauticus</name>
    <name type="common">Marinobacter hydrocarbonoclasticus</name>
    <name type="synonym">Marinobacter aquaeolei</name>
    <dbReference type="NCBI Taxonomy" id="2743"/>
    <lineage>
        <taxon>Bacteria</taxon>
        <taxon>Pseudomonadati</taxon>
        <taxon>Pseudomonadota</taxon>
        <taxon>Gammaproteobacteria</taxon>
        <taxon>Pseudomonadales</taxon>
        <taxon>Marinobacteraceae</taxon>
        <taxon>Marinobacter</taxon>
    </lineage>
</organism>
<dbReference type="InterPro" id="IPR029767">
    <property type="entry name" value="WecB-like"/>
</dbReference>
<dbReference type="Gene3D" id="3.40.50.2000">
    <property type="entry name" value="Glycogen Phosphorylase B"/>
    <property type="match status" value="2"/>
</dbReference>
<dbReference type="InterPro" id="IPR003331">
    <property type="entry name" value="UDP_GlcNAc_Epimerase_2_dom"/>
</dbReference>
<dbReference type="GO" id="GO:0004553">
    <property type="term" value="F:hydrolase activity, hydrolyzing O-glycosyl compounds"/>
    <property type="evidence" value="ECO:0007669"/>
    <property type="project" value="InterPro"/>
</dbReference>